<reference evidence="1" key="1">
    <citation type="submission" date="2020-04" db="EMBL/GenBank/DDBJ databases">
        <title>Deep metagenomics examines the oral microbiome during advanced dental caries in children, revealing novel taxa and co-occurrences with host molecules.</title>
        <authorList>
            <person name="Baker J.L."/>
            <person name="Morton J.T."/>
            <person name="Dinis M."/>
            <person name="Alvarez R."/>
            <person name="Tran N.C."/>
            <person name="Knight R."/>
            <person name="Edlund A."/>
        </authorList>
    </citation>
    <scope>NUCLEOTIDE SEQUENCE</scope>
    <source>
        <strain evidence="1">JCVI_44_bin.2</strain>
    </source>
</reference>
<dbReference type="AlphaFoldDB" id="A0A930LFH0"/>
<organism evidence="1 2">
    <name type="scientific">Rothia mucilaginosa</name>
    <dbReference type="NCBI Taxonomy" id="43675"/>
    <lineage>
        <taxon>Bacteria</taxon>
        <taxon>Bacillati</taxon>
        <taxon>Actinomycetota</taxon>
        <taxon>Actinomycetes</taxon>
        <taxon>Micrococcales</taxon>
        <taxon>Micrococcaceae</taxon>
        <taxon>Rothia</taxon>
    </lineage>
</organism>
<name>A0A930LFH0_9MICC</name>
<dbReference type="Proteomes" id="UP000756427">
    <property type="component" value="Unassembled WGS sequence"/>
</dbReference>
<gene>
    <name evidence="1" type="ORF">HXO64_05345</name>
</gene>
<comment type="caution">
    <text evidence="1">The sequence shown here is derived from an EMBL/GenBank/DDBJ whole genome shotgun (WGS) entry which is preliminary data.</text>
</comment>
<evidence type="ECO:0000313" key="1">
    <source>
        <dbReference type="EMBL" id="MBF1663964.1"/>
    </source>
</evidence>
<accession>A0A930LFH0</accession>
<dbReference type="EMBL" id="JABZXR010000020">
    <property type="protein sequence ID" value="MBF1663964.1"/>
    <property type="molecule type" value="Genomic_DNA"/>
</dbReference>
<evidence type="ECO:0000313" key="2">
    <source>
        <dbReference type="Proteomes" id="UP000756427"/>
    </source>
</evidence>
<proteinExistence type="predicted"/>
<dbReference type="RefSeq" id="WP_303975794.1">
    <property type="nucleotide sequence ID" value="NZ_JABZXR010000020.1"/>
</dbReference>
<sequence length="107" mass="11715">MSEKNYAFTRTSDKKAAGGAPVVKVKLRGKTWQVDPSALDDAELMEQLLAIDEGNPKGMFSAVESLLGAEAKQDVFETLRDPETGRVPMTLFTGFFTDMMNVLNPNS</sequence>
<protein>
    <submittedName>
        <fullName evidence="1">Uncharacterized protein</fullName>
    </submittedName>
</protein>